<dbReference type="GO" id="GO:0008652">
    <property type="term" value="P:amino acid biosynthetic process"/>
    <property type="evidence" value="ECO:0007669"/>
    <property type="project" value="UniProtKB-KW"/>
</dbReference>
<dbReference type="GO" id="GO:0016746">
    <property type="term" value="F:acyltransferase activity"/>
    <property type="evidence" value="ECO:0007669"/>
    <property type="project" value="UniProtKB-KW"/>
</dbReference>
<organism evidence="5 6">
    <name type="scientific">Alkalibaculum bacchi</name>
    <dbReference type="NCBI Taxonomy" id="645887"/>
    <lineage>
        <taxon>Bacteria</taxon>
        <taxon>Bacillati</taxon>
        <taxon>Bacillota</taxon>
        <taxon>Clostridia</taxon>
        <taxon>Eubacteriales</taxon>
        <taxon>Eubacteriaceae</taxon>
        <taxon>Alkalibaculum</taxon>
    </lineage>
</organism>
<dbReference type="Gene3D" id="1.10.3130.10">
    <property type="entry name" value="serine acetyltransferase, domain 1"/>
    <property type="match status" value="1"/>
</dbReference>
<dbReference type="EMBL" id="QNRX01000006">
    <property type="protein sequence ID" value="RBP65950.1"/>
    <property type="molecule type" value="Genomic_DNA"/>
</dbReference>
<dbReference type="CDD" id="cd03354">
    <property type="entry name" value="LbH_SAT"/>
    <property type="match status" value="1"/>
</dbReference>
<dbReference type="RefSeq" id="WP_113920283.1">
    <property type="nucleotide sequence ID" value="NZ_CALNCS010000005.1"/>
</dbReference>
<evidence type="ECO:0000256" key="2">
    <source>
        <dbReference type="ARBA" id="ARBA00022605"/>
    </source>
</evidence>
<dbReference type="PANTHER" id="PTHR42811">
    <property type="entry name" value="SERINE ACETYLTRANSFERASE"/>
    <property type="match status" value="1"/>
</dbReference>
<dbReference type="Proteomes" id="UP000253490">
    <property type="component" value="Unassembled WGS sequence"/>
</dbReference>
<accession>A0A366I917</accession>
<keyword evidence="3 5" id="KW-0808">Transferase</keyword>
<keyword evidence="2" id="KW-0028">Amino-acid biosynthesis</keyword>
<dbReference type="SUPFAM" id="SSF51161">
    <property type="entry name" value="Trimeric LpxA-like enzymes"/>
    <property type="match status" value="1"/>
</dbReference>
<comment type="caution">
    <text evidence="5">The sequence shown here is derived from an EMBL/GenBank/DDBJ whole genome shotgun (WGS) entry which is preliminary data.</text>
</comment>
<evidence type="ECO:0000256" key="1">
    <source>
        <dbReference type="ARBA" id="ARBA00004876"/>
    </source>
</evidence>
<keyword evidence="6" id="KW-1185">Reference proteome</keyword>
<name>A0A366I917_9FIRM</name>
<evidence type="ECO:0000256" key="4">
    <source>
        <dbReference type="ARBA" id="ARBA00023315"/>
    </source>
</evidence>
<dbReference type="NCBIfam" id="NF041874">
    <property type="entry name" value="EPS_EpsC"/>
    <property type="match status" value="1"/>
</dbReference>
<dbReference type="InterPro" id="IPR042122">
    <property type="entry name" value="Ser_AcTrfase_N_sf"/>
</dbReference>
<dbReference type="Gene3D" id="2.160.10.10">
    <property type="entry name" value="Hexapeptide repeat proteins"/>
    <property type="match status" value="1"/>
</dbReference>
<reference evidence="5 6" key="1">
    <citation type="submission" date="2018-06" db="EMBL/GenBank/DDBJ databases">
        <title>Genomic Encyclopedia of Type Strains, Phase IV (KMG-IV): sequencing the most valuable type-strain genomes for metagenomic binning, comparative biology and taxonomic classification.</title>
        <authorList>
            <person name="Goeker M."/>
        </authorList>
    </citation>
    <scope>NUCLEOTIDE SEQUENCE [LARGE SCALE GENOMIC DNA]</scope>
    <source>
        <strain evidence="5 6">DSM 22112</strain>
    </source>
</reference>
<evidence type="ECO:0000313" key="5">
    <source>
        <dbReference type="EMBL" id="RBP65950.1"/>
    </source>
</evidence>
<dbReference type="AlphaFoldDB" id="A0A366I917"/>
<dbReference type="InterPro" id="IPR011004">
    <property type="entry name" value="Trimer_LpxA-like_sf"/>
</dbReference>
<keyword evidence="4" id="KW-0012">Acyltransferase</keyword>
<protein>
    <submittedName>
        <fullName evidence="5">Serine O-acetyltransferase</fullName>
    </submittedName>
</protein>
<sequence length="318" mass="35380">MDRKLRVQTINNLVDNLLVSYKEEERIQPHGACPMPNRDTIIKIAKQMRKLIFPGYFDGYACSKDILQYHTGELLVYVHESLTEQIIYALSLDENRHNKSEKLICKREEMIDKATELSFKILSKLPTIREYLSTDVQGALDGDPAASSLEEIVFSYPGIFSITMHRIAHEMYLLNIPLIPRILSEYSHSITGIDINPGAQIGKYFFIDHGTGVVIGETTIIGNNVKIYQGVTLGALSTRGGQKLKGSKRHPTIEDGVTIYSGASVLGGDTVIGEGATIGSNAFITDSVPKGTKVSVKNPELILKNREHRELKQDYSEV</sequence>
<dbReference type="InterPro" id="IPR045304">
    <property type="entry name" value="LbH_SAT"/>
</dbReference>
<comment type="pathway">
    <text evidence="1">Amino-acid biosynthesis; L-cysteine biosynthesis; L-cysteine from L-serine: step 1/2.</text>
</comment>
<proteinExistence type="predicted"/>
<evidence type="ECO:0000313" key="6">
    <source>
        <dbReference type="Proteomes" id="UP000253490"/>
    </source>
</evidence>
<dbReference type="OrthoDB" id="9801456at2"/>
<gene>
    <name evidence="5" type="ORF">DES36_10660</name>
</gene>
<dbReference type="InterPro" id="IPR053376">
    <property type="entry name" value="Serine_acetyltransferase"/>
</dbReference>
<evidence type="ECO:0000256" key="3">
    <source>
        <dbReference type="ARBA" id="ARBA00022679"/>
    </source>
</evidence>